<feature type="compositionally biased region" description="Polar residues" evidence="1">
    <location>
        <begin position="299"/>
        <end position="308"/>
    </location>
</feature>
<evidence type="ECO:0000313" key="3">
    <source>
        <dbReference type="Proteomes" id="UP000271974"/>
    </source>
</evidence>
<dbReference type="InterPro" id="IPR035897">
    <property type="entry name" value="Toll_tir_struct_dom_sf"/>
</dbReference>
<dbReference type="EMBL" id="RQTK01000067">
    <property type="protein sequence ID" value="RUS89068.1"/>
    <property type="molecule type" value="Genomic_DNA"/>
</dbReference>
<feature type="compositionally biased region" description="Polar residues" evidence="1">
    <location>
        <begin position="401"/>
        <end position="421"/>
    </location>
</feature>
<feature type="region of interest" description="Disordered" evidence="1">
    <location>
        <begin position="488"/>
        <end position="585"/>
    </location>
</feature>
<accession>A0A433U5V9</accession>
<evidence type="ECO:0000256" key="1">
    <source>
        <dbReference type="SAM" id="MobiDB-lite"/>
    </source>
</evidence>
<gene>
    <name evidence="2" type="ORF">EGW08_003179</name>
</gene>
<dbReference type="Gene3D" id="3.40.50.10140">
    <property type="entry name" value="Toll/interleukin-1 receptor homology (TIR) domain"/>
    <property type="match status" value="1"/>
</dbReference>
<feature type="compositionally biased region" description="Low complexity" evidence="1">
    <location>
        <begin position="422"/>
        <end position="439"/>
    </location>
</feature>
<reference evidence="2 3" key="1">
    <citation type="submission" date="2019-01" db="EMBL/GenBank/DDBJ databases">
        <title>A draft genome assembly of the solar-powered sea slug Elysia chlorotica.</title>
        <authorList>
            <person name="Cai H."/>
            <person name="Li Q."/>
            <person name="Fang X."/>
            <person name="Li J."/>
            <person name="Curtis N.E."/>
            <person name="Altenburger A."/>
            <person name="Shibata T."/>
            <person name="Feng M."/>
            <person name="Maeda T."/>
            <person name="Schwartz J.A."/>
            <person name="Shigenobu S."/>
            <person name="Lundholm N."/>
            <person name="Nishiyama T."/>
            <person name="Yang H."/>
            <person name="Hasebe M."/>
            <person name="Li S."/>
            <person name="Pierce S.K."/>
            <person name="Wang J."/>
        </authorList>
    </citation>
    <scope>NUCLEOTIDE SEQUENCE [LARGE SCALE GENOMIC DNA]</scope>
    <source>
        <strain evidence="2">EC2010</strain>
        <tissue evidence="2">Whole organism of an adult</tissue>
    </source>
</reference>
<feature type="compositionally biased region" description="Basic residues" evidence="1">
    <location>
        <begin position="456"/>
        <end position="465"/>
    </location>
</feature>
<sequence>MNMATGGVDEIETDAVREDLHEQEGFSSHSAKEYKKYIKYMPSELRHDNFDILLLYSREDYREVKKFQRRIQRDCSLIEGEEIRNPVVKLEDEYVQLHDNPTNALDFAYKKAVCVFLFVTKTFCSQDLALFKGHACLMNALDNKKWCVIPVQTEDRETRNKKRYSLPMMLSALQAINYWDKNFYKETVERILDARMHYMTDMNKELDSEREEYFNTHKTELMSIFSRQMQRMGHNLAASRLKYPVKEQGEPLKQNSSKMKESDCVGESKSEYTSLGYGSDLKSNPDGHYHPNVRTYGSNPAFTHSETGANLGHTDQRRYPSGHNEEYFSNLQDIAHVLPGPAHLASSASSSCQSLVYLPSPESAPVSTVVHAPSSNSSFDGRDTLPQDSQQNLTFEHPTSDHQSSSETCGPMDSSNRQAFVTTSASSSSNPTQSPNPSTHENIQRSDTVRGDGNAVHHHHHHYHKHFQIETVEYMAAGENPKIHVVTVSGPEHSHDSDGDGNEQNGGGGNNHATNTFHSEETELKTTRASSSGSTNLNYYEAHPGEEETVIKLPVKETPPPSYGAAMGFPELTDPNTSVLFKAKN</sequence>
<evidence type="ECO:0008006" key="4">
    <source>
        <dbReference type="Google" id="ProtNLM"/>
    </source>
</evidence>
<dbReference type="OrthoDB" id="6162130at2759"/>
<dbReference type="SUPFAM" id="SSF52200">
    <property type="entry name" value="Toll/Interleukin receptor TIR domain"/>
    <property type="match status" value="1"/>
</dbReference>
<organism evidence="2 3">
    <name type="scientific">Elysia chlorotica</name>
    <name type="common">Eastern emerald elysia</name>
    <name type="synonym">Sea slug</name>
    <dbReference type="NCBI Taxonomy" id="188477"/>
    <lineage>
        <taxon>Eukaryota</taxon>
        <taxon>Metazoa</taxon>
        <taxon>Spiralia</taxon>
        <taxon>Lophotrochozoa</taxon>
        <taxon>Mollusca</taxon>
        <taxon>Gastropoda</taxon>
        <taxon>Heterobranchia</taxon>
        <taxon>Euthyneura</taxon>
        <taxon>Panpulmonata</taxon>
        <taxon>Sacoglossa</taxon>
        <taxon>Placobranchoidea</taxon>
        <taxon>Plakobranchidae</taxon>
        <taxon>Elysia</taxon>
    </lineage>
</organism>
<feature type="compositionally biased region" description="Basic and acidic residues" evidence="1">
    <location>
        <begin position="314"/>
        <end position="324"/>
    </location>
</feature>
<feature type="compositionally biased region" description="Polar residues" evidence="1">
    <location>
        <begin position="527"/>
        <end position="538"/>
    </location>
</feature>
<name>A0A433U5V9_ELYCH</name>
<evidence type="ECO:0000313" key="2">
    <source>
        <dbReference type="EMBL" id="RUS89068.1"/>
    </source>
</evidence>
<dbReference type="AlphaFoldDB" id="A0A433U5V9"/>
<comment type="caution">
    <text evidence="2">The sequence shown here is derived from an EMBL/GenBank/DDBJ whole genome shotgun (WGS) entry which is preliminary data.</text>
</comment>
<feature type="region of interest" description="Disordered" evidence="1">
    <location>
        <begin position="299"/>
        <end position="324"/>
    </location>
</feature>
<keyword evidence="3" id="KW-1185">Reference proteome</keyword>
<feature type="region of interest" description="Disordered" evidence="1">
    <location>
        <begin position="365"/>
        <end position="465"/>
    </location>
</feature>
<protein>
    <recommendedName>
        <fullName evidence="4">TIR domain-containing protein</fullName>
    </recommendedName>
</protein>
<proteinExistence type="predicted"/>
<dbReference type="Proteomes" id="UP000271974">
    <property type="component" value="Unassembled WGS sequence"/>
</dbReference>